<dbReference type="InterPro" id="IPR018253">
    <property type="entry name" value="DnaJ_domain_CS"/>
</dbReference>
<dbReference type="PANTHER" id="PTHR44137">
    <property type="entry name" value="BNAC03G44070D PROTEIN"/>
    <property type="match status" value="1"/>
</dbReference>
<dbReference type="InterPro" id="IPR036869">
    <property type="entry name" value="J_dom_sf"/>
</dbReference>
<organism evidence="2 3">
    <name type="scientific">Gossypium trilobum</name>
    <dbReference type="NCBI Taxonomy" id="34281"/>
    <lineage>
        <taxon>Eukaryota</taxon>
        <taxon>Viridiplantae</taxon>
        <taxon>Streptophyta</taxon>
        <taxon>Embryophyta</taxon>
        <taxon>Tracheophyta</taxon>
        <taxon>Spermatophyta</taxon>
        <taxon>Magnoliopsida</taxon>
        <taxon>eudicotyledons</taxon>
        <taxon>Gunneridae</taxon>
        <taxon>Pentapetalae</taxon>
        <taxon>rosids</taxon>
        <taxon>malvids</taxon>
        <taxon>Malvales</taxon>
        <taxon>Malvaceae</taxon>
        <taxon>Malvoideae</taxon>
        <taxon>Gossypium</taxon>
    </lineage>
</organism>
<dbReference type="PROSITE" id="PS50076">
    <property type="entry name" value="DNAJ_2"/>
    <property type="match status" value="1"/>
</dbReference>
<feature type="domain" description="J" evidence="1">
    <location>
        <begin position="48"/>
        <end position="136"/>
    </location>
</feature>
<evidence type="ECO:0000259" key="1">
    <source>
        <dbReference type="PROSITE" id="PS50076"/>
    </source>
</evidence>
<dbReference type="Pfam" id="PF00226">
    <property type="entry name" value="DnaJ"/>
    <property type="match status" value="1"/>
</dbReference>
<sequence length="297" mass="33935">MGKIGSGSTISEGEKSQLVLEICSLSTIPIVCSHKRHFNNTVKSHFIDWYRLLGVAENSGFELIKRRYHKLGKQESARKCIVLLKGFEILFSGVSALQLHPDKNKHPKAEVAFKLVSEAYACLSDNMKRRAFNIERWKHFCSECNRIPYSTDKSLLNSQTSSNPKNSGKFLQSLKGIRDRFKEEIRVIENCLRVNSMSRKESPTFKPSANSVGGHESRIKHKIERESPVFEPPEYGIQGYPHLRDQILNKSERFWELQRRSVEEGGKYHSPVFQNSSSQTGGMFRGMIKSRSVCIHS</sequence>
<keyword evidence="3" id="KW-1185">Reference proteome</keyword>
<protein>
    <recommendedName>
        <fullName evidence="1">J domain-containing protein</fullName>
    </recommendedName>
</protein>
<dbReference type="PANTHER" id="PTHR44137:SF13">
    <property type="entry name" value="CHAPERONE DNAJ-DOMAIN SUPERFAMILY PROTEIN"/>
    <property type="match status" value="1"/>
</dbReference>
<comment type="caution">
    <text evidence="2">The sequence shown here is derived from an EMBL/GenBank/DDBJ whole genome shotgun (WGS) entry which is preliminary data.</text>
</comment>
<accession>A0A7J9E2L5</accession>
<gene>
    <name evidence="2" type="ORF">Gotri_016151</name>
</gene>
<dbReference type="AlphaFoldDB" id="A0A7J9E2L5"/>
<dbReference type="Gene3D" id="1.10.287.110">
    <property type="entry name" value="DnaJ domain"/>
    <property type="match status" value="1"/>
</dbReference>
<name>A0A7J9E2L5_9ROSI</name>
<dbReference type="PRINTS" id="PR00625">
    <property type="entry name" value="JDOMAIN"/>
</dbReference>
<dbReference type="EMBL" id="JABEZW010000006">
    <property type="protein sequence ID" value="MBA0767240.1"/>
    <property type="molecule type" value="Genomic_DNA"/>
</dbReference>
<dbReference type="CDD" id="cd06257">
    <property type="entry name" value="DnaJ"/>
    <property type="match status" value="1"/>
</dbReference>
<dbReference type="PROSITE" id="PS00636">
    <property type="entry name" value="DNAJ_1"/>
    <property type="match status" value="1"/>
</dbReference>
<reference evidence="2 3" key="1">
    <citation type="journal article" date="2019" name="Genome Biol. Evol.">
        <title>Insights into the evolution of the New World diploid cottons (Gossypium, subgenus Houzingenia) based on genome sequencing.</title>
        <authorList>
            <person name="Grover C.E."/>
            <person name="Arick M.A. 2nd"/>
            <person name="Thrash A."/>
            <person name="Conover J.L."/>
            <person name="Sanders W.S."/>
            <person name="Peterson D.G."/>
            <person name="Frelichowski J.E."/>
            <person name="Scheffler J.A."/>
            <person name="Scheffler B.E."/>
            <person name="Wendel J.F."/>
        </authorList>
    </citation>
    <scope>NUCLEOTIDE SEQUENCE [LARGE SCALE GENOMIC DNA]</scope>
    <source>
        <strain evidence="2">8</strain>
        <tissue evidence="2">Leaf</tissue>
    </source>
</reference>
<dbReference type="Proteomes" id="UP000593568">
    <property type="component" value="Unassembled WGS sequence"/>
</dbReference>
<evidence type="ECO:0000313" key="2">
    <source>
        <dbReference type="EMBL" id="MBA0767240.1"/>
    </source>
</evidence>
<dbReference type="SMART" id="SM00271">
    <property type="entry name" value="DnaJ"/>
    <property type="match status" value="1"/>
</dbReference>
<proteinExistence type="predicted"/>
<dbReference type="InterPro" id="IPR001623">
    <property type="entry name" value="DnaJ_domain"/>
</dbReference>
<dbReference type="SUPFAM" id="SSF46565">
    <property type="entry name" value="Chaperone J-domain"/>
    <property type="match status" value="1"/>
</dbReference>
<evidence type="ECO:0000313" key="3">
    <source>
        <dbReference type="Proteomes" id="UP000593568"/>
    </source>
</evidence>